<dbReference type="Pfam" id="PF00514">
    <property type="entry name" value="Arm"/>
    <property type="match status" value="1"/>
</dbReference>
<evidence type="ECO:0000256" key="3">
    <source>
        <dbReference type="ARBA" id="ARBA00022554"/>
    </source>
</evidence>
<name>A0AAJ7U3P3_PETMA</name>
<protein>
    <recommendedName>
        <fullName evidence="7">Vacuolar protein 8</fullName>
    </recommendedName>
</protein>
<dbReference type="PANTHER" id="PTHR47249">
    <property type="entry name" value="VACUOLAR PROTEIN 8"/>
    <property type="match status" value="1"/>
</dbReference>
<feature type="repeat" description="ARM" evidence="8">
    <location>
        <begin position="302"/>
        <end position="344"/>
    </location>
</feature>
<dbReference type="PROSITE" id="PS50176">
    <property type="entry name" value="ARM_REPEAT"/>
    <property type="match status" value="1"/>
</dbReference>
<dbReference type="InterPro" id="IPR011989">
    <property type="entry name" value="ARM-like"/>
</dbReference>
<accession>A0AAJ7U3P3</accession>
<feature type="compositionally biased region" description="Gly residues" evidence="9">
    <location>
        <begin position="637"/>
        <end position="649"/>
    </location>
</feature>
<feature type="compositionally biased region" description="Gly residues" evidence="9">
    <location>
        <begin position="48"/>
        <end position="70"/>
    </location>
</feature>
<dbReference type="PANTHER" id="PTHR47249:SF1">
    <property type="entry name" value="VACUOLAR PROTEIN 8"/>
    <property type="match status" value="1"/>
</dbReference>
<evidence type="ECO:0000256" key="6">
    <source>
        <dbReference type="ARBA" id="ARBA00023288"/>
    </source>
</evidence>
<organism evidence="10 11">
    <name type="scientific">Petromyzon marinus</name>
    <name type="common">Sea lamprey</name>
    <dbReference type="NCBI Taxonomy" id="7757"/>
    <lineage>
        <taxon>Eukaryota</taxon>
        <taxon>Metazoa</taxon>
        <taxon>Chordata</taxon>
        <taxon>Craniata</taxon>
        <taxon>Vertebrata</taxon>
        <taxon>Cyclostomata</taxon>
        <taxon>Hyperoartia</taxon>
        <taxon>Petromyzontiformes</taxon>
        <taxon>Petromyzontidae</taxon>
        <taxon>Petromyzon</taxon>
    </lineage>
</organism>
<dbReference type="RefSeq" id="XP_032829271.1">
    <property type="nucleotide sequence ID" value="XM_032973380.1"/>
</dbReference>
<feature type="compositionally biased region" description="Low complexity" evidence="9">
    <location>
        <begin position="650"/>
        <end position="663"/>
    </location>
</feature>
<dbReference type="GO" id="GO:0005774">
    <property type="term" value="C:vacuolar membrane"/>
    <property type="evidence" value="ECO:0007669"/>
    <property type="project" value="UniProtKB-SubCell"/>
</dbReference>
<dbReference type="SUPFAM" id="SSF48371">
    <property type="entry name" value="ARM repeat"/>
    <property type="match status" value="1"/>
</dbReference>
<keyword evidence="6" id="KW-0449">Lipoprotein</keyword>
<keyword evidence="4" id="KW-0677">Repeat</keyword>
<feature type="region of interest" description="Disordered" evidence="9">
    <location>
        <begin position="627"/>
        <end position="739"/>
    </location>
</feature>
<comment type="subcellular location">
    <subcellularLocation>
        <location evidence="1">Vacuole membrane</location>
        <topology evidence="1">Lipid-anchor</topology>
    </subcellularLocation>
</comment>
<evidence type="ECO:0000256" key="1">
    <source>
        <dbReference type="ARBA" id="ARBA00004592"/>
    </source>
</evidence>
<dbReference type="InterPro" id="IPR045156">
    <property type="entry name" value="Vac8"/>
</dbReference>
<evidence type="ECO:0000256" key="5">
    <source>
        <dbReference type="ARBA" id="ARBA00023136"/>
    </source>
</evidence>
<keyword evidence="10" id="KW-1185">Reference proteome</keyword>
<feature type="compositionally biased region" description="Basic and acidic residues" evidence="9">
    <location>
        <begin position="724"/>
        <end position="733"/>
    </location>
</feature>
<feature type="region of interest" description="Disordered" evidence="9">
    <location>
        <begin position="48"/>
        <end position="96"/>
    </location>
</feature>
<gene>
    <name evidence="11" type="primary">LOC116953298</name>
</gene>
<dbReference type="InterPro" id="IPR000225">
    <property type="entry name" value="Armadillo"/>
</dbReference>
<dbReference type="GO" id="GO:0071562">
    <property type="term" value="P:nucleus-vacuole junction assembly"/>
    <property type="evidence" value="ECO:0007669"/>
    <property type="project" value="InterPro"/>
</dbReference>
<sequence length="751" mass="77457">MSPCRPCEACGKLLAALLRLLRRIVDGGGRCVRRGVARLKTAALGREAGGGRGRCGSAGSSRGRGGGAGGLRREYDSGADDTDDADAGRRGSRAEDVLLKAPPSAGVGEELSARELSAATQLLRSIESAGEPGGSLDEKRLQWLAALASSSDPRAQEPAALYFLHAGRTADCTLPEDSVPLLLSLMRSEDARVQSFACEALHHLLKSRAVGAEVAVQAGAGGALVDALESGDTALQASACVCLGTLLDSGRGCERELVAAGVVASLAVLAKSYELPVQRSAVTAVHSLARTETGRAALHSEGALPVLVLLLQSGDPEVQHRSCAALTLLSADAQSRAQLLSMGDRFVVKSLLSLTSSSVEKVCVQACECCCVLATEEPAQLTLVAMDALPQLHGILGSGSSAARGAALSLLNRLSSNPHLQVVMVEHGMLQALARVLAEEWASRDAVVNGTAAVAHLGLARGSQVLLSSQCVDVLLDLLGTLDAANQKEALVATLSSLAELCIDGAVRRRLLLDSSGCPVARVVEMAAHCPHTQGRIHAMDVIYHLALEDFPSQHLGPHLPAVISTLDDVLSRRRSSDPRLLQAALHALSGLTRDPAVLAMVQTSPLGRSLRSLHEEVEETRCLLRRSIGHSSSSSSGGGSSSGSGGGSSSVSSGSSSDGDSSPEPIQNIDPLGRLGPGTRRLSDRPGLPPALGGTAQGASQSPNDDHSGGDDDDVDFDVITDAVHDDEHGGDGDGEAGAWIVISSDDCQL</sequence>
<keyword evidence="3" id="KW-0926">Vacuole</keyword>
<evidence type="ECO:0000313" key="11">
    <source>
        <dbReference type="RefSeq" id="XP_032829271.1"/>
    </source>
</evidence>
<proteinExistence type="inferred from homology"/>
<evidence type="ECO:0000256" key="7">
    <source>
        <dbReference type="ARBA" id="ARBA00026209"/>
    </source>
</evidence>
<dbReference type="InterPro" id="IPR016024">
    <property type="entry name" value="ARM-type_fold"/>
</dbReference>
<dbReference type="Proteomes" id="UP001318040">
    <property type="component" value="Chromosome 51"/>
</dbReference>
<feature type="compositionally biased region" description="Basic and acidic residues" evidence="9">
    <location>
        <begin position="86"/>
        <end position="96"/>
    </location>
</feature>
<comment type="similarity">
    <text evidence="2">Belongs to the beta-catenin family.</text>
</comment>
<dbReference type="GO" id="GO:0043495">
    <property type="term" value="F:protein-membrane adaptor activity"/>
    <property type="evidence" value="ECO:0007669"/>
    <property type="project" value="InterPro"/>
</dbReference>
<dbReference type="AlphaFoldDB" id="A0AAJ7U3P3"/>
<reference evidence="11" key="1">
    <citation type="submission" date="2025-08" db="UniProtKB">
        <authorList>
            <consortium name="RefSeq"/>
        </authorList>
    </citation>
    <scope>IDENTIFICATION</scope>
    <source>
        <tissue evidence="11">Sperm</tissue>
    </source>
</reference>
<evidence type="ECO:0000256" key="9">
    <source>
        <dbReference type="SAM" id="MobiDB-lite"/>
    </source>
</evidence>
<evidence type="ECO:0000256" key="8">
    <source>
        <dbReference type="PROSITE-ProRule" id="PRU00259"/>
    </source>
</evidence>
<keyword evidence="5" id="KW-0472">Membrane</keyword>
<evidence type="ECO:0000256" key="2">
    <source>
        <dbReference type="ARBA" id="ARBA00005462"/>
    </source>
</evidence>
<dbReference type="Gene3D" id="1.25.10.10">
    <property type="entry name" value="Leucine-rich Repeat Variant"/>
    <property type="match status" value="2"/>
</dbReference>
<dbReference type="KEGG" id="pmrn:116953298"/>
<dbReference type="SMART" id="SM00185">
    <property type="entry name" value="ARM"/>
    <property type="match status" value="6"/>
</dbReference>
<evidence type="ECO:0000256" key="4">
    <source>
        <dbReference type="ARBA" id="ARBA00022737"/>
    </source>
</evidence>
<evidence type="ECO:0000313" key="10">
    <source>
        <dbReference type="Proteomes" id="UP001318040"/>
    </source>
</evidence>